<evidence type="ECO:0000259" key="3">
    <source>
        <dbReference type="Pfam" id="PF24808"/>
    </source>
</evidence>
<dbReference type="Pfam" id="PF24808">
    <property type="entry name" value="DUF7707"/>
    <property type="match status" value="1"/>
</dbReference>
<keyword evidence="2" id="KW-0732">Signal</keyword>
<dbReference type="EMBL" id="UNSH01000067">
    <property type="protein sequence ID" value="SZF04784.1"/>
    <property type="molecule type" value="Genomic_DNA"/>
</dbReference>
<organism evidence="4 5">
    <name type="scientific">Blumeria hordei</name>
    <name type="common">Barley powdery mildew</name>
    <name type="synonym">Blumeria graminis f. sp. hordei</name>
    <dbReference type="NCBI Taxonomy" id="2867405"/>
    <lineage>
        <taxon>Eukaryota</taxon>
        <taxon>Fungi</taxon>
        <taxon>Dikarya</taxon>
        <taxon>Ascomycota</taxon>
        <taxon>Pezizomycotina</taxon>
        <taxon>Leotiomycetes</taxon>
        <taxon>Erysiphales</taxon>
        <taxon>Erysiphaceae</taxon>
        <taxon>Blumeria</taxon>
    </lineage>
</organism>
<feature type="domain" description="DUF7707" evidence="3">
    <location>
        <begin position="25"/>
        <end position="127"/>
    </location>
</feature>
<evidence type="ECO:0000313" key="5">
    <source>
        <dbReference type="Proteomes" id="UP000275772"/>
    </source>
</evidence>
<evidence type="ECO:0000313" key="4">
    <source>
        <dbReference type="EMBL" id="SZF04784.1"/>
    </source>
</evidence>
<reference evidence="4 5" key="1">
    <citation type="submission" date="2017-11" db="EMBL/GenBank/DDBJ databases">
        <authorList>
            <person name="Kracher B."/>
        </authorList>
    </citation>
    <scope>NUCLEOTIDE SEQUENCE [LARGE SCALE GENOMIC DNA]</scope>
    <source>
        <strain evidence="4 5">RACE1</strain>
    </source>
</reference>
<gene>
    <name evidence="4" type="ORF">BLGHR1_15583</name>
</gene>
<protein>
    <recommendedName>
        <fullName evidence="3">DUF7707 domain-containing protein</fullName>
    </recommendedName>
</protein>
<feature type="chain" id="PRO_5016821846" description="DUF7707 domain-containing protein" evidence="2">
    <location>
        <begin position="19"/>
        <end position="190"/>
    </location>
</feature>
<name>A0A383UWN9_BLUHO</name>
<dbReference type="Proteomes" id="UP000275772">
    <property type="component" value="Unassembled WGS sequence"/>
</dbReference>
<feature type="compositionally biased region" description="Low complexity" evidence="1">
    <location>
        <begin position="132"/>
        <end position="157"/>
    </location>
</feature>
<evidence type="ECO:0000256" key="2">
    <source>
        <dbReference type="SAM" id="SignalP"/>
    </source>
</evidence>
<dbReference type="VEuPathDB" id="FungiDB:BLGHR1_15583"/>
<dbReference type="AlphaFoldDB" id="A0A383UWN9"/>
<dbReference type="PANTHER" id="PTHR38118:SF3">
    <property type="entry name" value="ANCHORED CELL WALL PROTEIN 11"/>
    <property type="match status" value="1"/>
</dbReference>
<evidence type="ECO:0000256" key="1">
    <source>
        <dbReference type="SAM" id="MobiDB-lite"/>
    </source>
</evidence>
<dbReference type="PANTHER" id="PTHR38118">
    <property type="entry name" value="ANCHORED CELL WALL PROTEIN 11-RELATED"/>
    <property type="match status" value="1"/>
</dbReference>
<accession>A0A383UWN9</accession>
<proteinExistence type="predicted"/>
<feature type="region of interest" description="Disordered" evidence="1">
    <location>
        <begin position="126"/>
        <end position="158"/>
    </location>
</feature>
<dbReference type="InterPro" id="IPR056124">
    <property type="entry name" value="DUF7707"/>
</dbReference>
<sequence length="190" mass="19495">MLFHSALMMAALATGVLSQTNANSSIDPSSVDPTMRGKAQWCQGQSNTCGTLCGGDLEANECNPDNLIFSCKCASNHSAPGLQYYKETMPTFICEKIFDNCIKAGENSQAAQQLCTTNERANCGHLSPENFTSSAPSQSSSASSPTTAGEAGASATSNKESGAVSTIVPVRNFGTGALVIGVAAAIGLLS</sequence>
<feature type="signal peptide" evidence="2">
    <location>
        <begin position="1"/>
        <end position="18"/>
    </location>
</feature>